<dbReference type="FunFam" id="1.10.510.10:FF:000989">
    <property type="entry name" value="Wee1-like protein kinase"/>
    <property type="match status" value="1"/>
</dbReference>
<dbReference type="GO" id="GO:0005634">
    <property type="term" value="C:nucleus"/>
    <property type="evidence" value="ECO:0007669"/>
    <property type="project" value="UniProtKB-SubCell"/>
</dbReference>
<gene>
    <name evidence="14" type="ORF">TPSB3V08_LOCUS3575</name>
</gene>
<keyword evidence="8" id="KW-0460">Magnesium</keyword>
<dbReference type="SUPFAM" id="SSF56112">
    <property type="entry name" value="Protein kinase-like (PK-like)"/>
    <property type="match status" value="1"/>
</dbReference>
<evidence type="ECO:0000313" key="14">
    <source>
        <dbReference type="EMBL" id="CAD7402423.1"/>
    </source>
</evidence>
<evidence type="ECO:0000256" key="8">
    <source>
        <dbReference type="ARBA" id="ARBA00022842"/>
    </source>
</evidence>
<dbReference type="InterPro" id="IPR011009">
    <property type="entry name" value="Kinase-like_dom_sf"/>
</dbReference>
<evidence type="ECO:0000256" key="3">
    <source>
        <dbReference type="ARBA" id="ARBA00022679"/>
    </source>
</evidence>
<comment type="subcellular location">
    <subcellularLocation>
        <location evidence="1">Nucleus</location>
    </subcellularLocation>
</comment>
<dbReference type="AlphaFoldDB" id="A0A7R9GZQ6"/>
<organism evidence="14">
    <name type="scientific">Timema poppense</name>
    <name type="common">Walking stick</name>
    <dbReference type="NCBI Taxonomy" id="170557"/>
    <lineage>
        <taxon>Eukaryota</taxon>
        <taxon>Metazoa</taxon>
        <taxon>Ecdysozoa</taxon>
        <taxon>Arthropoda</taxon>
        <taxon>Hexapoda</taxon>
        <taxon>Insecta</taxon>
        <taxon>Pterygota</taxon>
        <taxon>Neoptera</taxon>
        <taxon>Polyneoptera</taxon>
        <taxon>Phasmatodea</taxon>
        <taxon>Timematodea</taxon>
        <taxon>Timematoidea</taxon>
        <taxon>Timematidae</taxon>
        <taxon>Timema</taxon>
    </lineage>
</organism>
<protein>
    <recommendedName>
        <fullName evidence="2">non-specific protein-tyrosine kinase</fullName>
        <ecNumber evidence="2">2.7.10.2</ecNumber>
    </recommendedName>
</protein>
<feature type="domain" description="Protein kinase" evidence="13">
    <location>
        <begin position="151"/>
        <end position="423"/>
    </location>
</feature>
<dbReference type="EC" id="2.7.10.2" evidence="2"/>
<comment type="similarity">
    <text evidence="11">Belongs to the protein kinase superfamily. Ser/Thr protein kinase family. GCN2 subfamily.</text>
</comment>
<dbReference type="GO" id="GO:0046872">
    <property type="term" value="F:metal ion binding"/>
    <property type="evidence" value="ECO:0007669"/>
    <property type="project" value="UniProtKB-KW"/>
</dbReference>
<dbReference type="GO" id="GO:0005524">
    <property type="term" value="F:ATP binding"/>
    <property type="evidence" value="ECO:0007669"/>
    <property type="project" value="UniProtKB-UniRule"/>
</dbReference>
<keyword evidence="10" id="KW-0539">Nucleus</keyword>
<keyword evidence="4" id="KW-0479">Metal-binding</keyword>
<dbReference type="InterPro" id="IPR050339">
    <property type="entry name" value="CC_SR_Kinase"/>
</dbReference>
<evidence type="ECO:0000256" key="7">
    <source>
        <dbReference type="ARBA" id="ARBA00022840"/>
    </source>
</evidence>
<dbReference type="PROSITE" id="PS00108">
    <property type="entry name" value="PROTEIN_KINASE_ST"/>
    <property type="match status" value="1"/>
</dbReference>
<evidence type="ECO:0000256" key="4">
    <source>
        <dbReference type="ARBA" id="ARBA00022723"/>
    </source>
</evidence>
<feature type="binding site" evidence="12">
    <location>
        <position position="181"/>
    </location>
    <ligand>
        <name>ATP</name>
        <dbReference type="ChEBI" id="CHEBI:30616"/>
    </ligand>
</feature>
<dbReference type="Gene3D" id="1.10.510.10">
    <property type="entry name" value="Transferase(Phosphotransferase) domain 1"/>
    <property type="match status" value="1"/>
</dbReference>
<evidence type="ECO:0000259" key="13">
    <source>
        <dbReference type="PROSITE" id="PS50011"/>
    </source>
</evidence>
<dbReference type="InterPro" id="IPR000719">
    <property type="entry name" value="Prot_kinase_dom"/>
</dbReference>
<evidence type="ECO:0000256" key="9">
    <source>
        <dbReference type="ARBA" id="ARBA00023137"/>
    </source>
</evidence>
<dbReference type="SMART" id="SM00220">
    <property type="entry name" value="S_TKc"/>
    <property type="match status" value="1"/>
</dbReference>
<dbReference type="FunFam" id="3.30.200.20:FF:000115">
    <property type="entry name" value="Wee1-like kinase 2"/>
    <property type="match status" value="1"/>
</dbReference>
<keyword evidence="7 12" id="KW-0067">ATP-binding</keyword>
<dbReference type="PANTHER" id="PTHR11042:SF185">
    <property type="entry name" value="WEE1-LIKE PROTEIN KINASE"/>
    <property type="match status" value="1"/>
</dbReference>
<dbReference type="PROSITE" id="PS50011">
    <property type="entry name" value="PROTEIN_KINASE_DOM"/>
    <property type="match status" value="1"/>
</dbReference>
<dbReference type="InterPro" id="IPR008271">
    <property type="entry name" value="Ser/Thr_kinase_AS"/>
</dbReference>
<evidence type="ECO:0000256" key="6">
    <source>
        <dbReference type="ARBA" id="ARBA00022777"/>
    </source>
</evidence>
<dbReference type="PANTHER" id="PTHR11042">
    <property type="entry name" value="EUKARYOTIC TRANSLATION INITIATION FACTOR 2-ALPHA KINASE EIF2-ALPHA KINASE -RELATED"/>
    <property type="match status" value="1"/>
</dbReference>
<sequence>MMEEMKIDIGGDIKSPYSVNAFSPPYKRVRALRLFDTPTSPKTLLVKCSTPKNNNVPRPRLMFSAIKPNIVSSTTKSTISEKPQVNVNPFSPNVMMRGSVKRPHSTSNISVFTPDPISNDLCLHDSLEQMENPTKRMALKESNISRYEQEFLEVSCIGSGEFGSVFKCINRLDGCEYAVKKSIKPVAGSVNERSALNEVYAHAVLGRHQHVVRYFSAWAEDNHMFIQNEFCNGSSLEELIKEYNEDNKIFSQDDLRTLLIHILEGLKYIHSMSLIHLDIKPGNIFISREKHYNSINGDSHDDGFEDDEAEDVTYKIGDLGHVTSLHNPVVEEGDCRYLPREILQEDYSHLPKADIFALGLTVYEAGGGGPLPKNGAWWHAIRDGKLKDLPQCTRDFNDLFKLMIHPDPTLRPSAQCLLQHPAVSPTVSMTKAQLQRELRAQRHKNEMLSKILMSSFVTEHEESIPKRLSSSRCIGSERCQEVAVQDRPQSNILQYSVTDQSLPTQEVTEQLHCTAKLMLEEHIDTTSLGFHHPAERKKIIIDTRFCGHMV</sequence>
<dbReference type="Pfam" id="PF00069">
    <property type="entry name" value="Pkinase"/>
    <property type="match status" value="1"/>
</dbReference>
<dbReference type="GO" id="GO:0004715">
    <property type="term" value="F:non-membrane spanning protein tyrosine kinase activity"/>
    <property type="evidence" value="ECO:0007669"/>
    <property type="project" value="UniProtKB-EC"/>
</dbReference>
<dbReference type="EMBL" id="OD001570">
    <property type="protein sequence ID" value="CAD7402423.1"/>
    <property type="molecule type" value="Genomic_DNA"/>
</dbReference>
<evidence type="ECO:0000256" key="11">
    <source>
        <dbReference type="ARBA" id="ARBA00037982"/>
    </source>
</evidence>
<keyword evidence="9" id="KW-0829">Tyrosine-protein kinase</keyword>
<keyword evidence="5 12" id="KW-0547">Nucleotide-binding</keyword>
<evidence type="ECO:0000256" key="2">
    <source>
        <dbReference type="ARBA" id="ARBA00011903"/>
    </source>
</evidence>
<evidence type="ECO:0000256" key="10">
    <source>
        <dbReference type="ARBA" id="ARBA00023242"/>
    </source>
</evidence>
<dbReference type="GO" id="GO:0005737">
    <property type="term" value="C:cytoplasm"/>
    <property type="evidence" value="ECO:0007669"/>
    <property type="project" value="TreeGrafter"/>
</dbReference>
<dbReference type="InterPro" id="IPR017441">
    <property type="entry name" value="Protein_kinase_ATP_BS"/>
</dbReference>
<dbReference type="PROSITE" id="PS00107">
    <property type="entry name" value="PROTEIN_KINASE_ATP"/>
    <property type="match status" value="1"/>
</dbReference>
<keyword evidence="3" id="KW-0808">Transferase</keyword>
<proteinExistence type="inferred from homology"/>
<keyword evidence="6" id="KW-0418">Kinase</keyword>
<evidence type="ECO:0000256" key="5">
    <source>
        <dbReference type="ARBA" id="ARBA00022741"/>
    </source>
</evidence>
<dbReference type="Gene3D" id="3.30.200.20">
    <property type="entry name" value="Phosphorylase Kinase, domain 1"/>
    <property type="match status" value="1"/>
</dbReference>
<evidence type="ECO:0000256" key="1">
    <source>
        <dbReference type="ARBA" id="ARBA00004123"/>
    </source>
</evidence>
<reference evidence="14" key="1">
    <citation type="submission" date="2020-11" db="EMBL/GenBank/DDBJ databases">
        <authorList>
            <person name="Tran Van P."/>
        </authorList>
    </citation>
    <scope>NUCLEOTIDE SEQUENCE</scope>
</reference>
<name>A0A7R9GZQ6_TIMPO</name>
<evidence type="ECO:0000256" key="12">
    <source>
        <dbReference type="PROSITE-ProRule" id="PRU10141"/>
    </source>
</evidence>
<accession>A0A7R9GZQ6</accession>